<evidence type="ECO:0000259" key="10">
    <source>
        <dbReference type="PROSITE" id="PS51915"/>
    </source>
</evidence>
<feature type="binding site" evidence="8">
    <location>
        <position position="7"/>
    </location>
    <ligand>
        <name>Zn(2+)</name>
        <dbReference type="ChEBI" id="CHEBI:29105"/>
    </ligand>
</feature>
<keyword evidence="3" id="KW-0677">Repeat</keyword>
<keyword evidence="4 7" id="KW-0863">Zinc-finger</keyword>
<dbReference type="Gene3D" id="3.30.160.60">
    <property type="entry name" value="Classic Zinc Finger"/>
    <property type="match status" value="3"/>
</dbReference>
<comment type="subcellular location">
    <subcellularLocation>
        <location evidence="1">Nucleus</location>
    </subcellularLocation>
</comment>
<evidence type="ECO:0000256" key="4">
    <source>
        <dbReference type="ARBA" id="ARBA00022771"/>
    </source>
</evidence>
<organism evidence="11">
    <name type="scientific">Pectinophora gossypiella</name>
    <name type="common">Cotton pink bollworm</name>
    <name type="synonym">Depressaria gossypiella</name>
    <dbReference type="NCBI Taxonomy" id="13191"/>
    <lineage>
        <taxon>Eukaryota</taxon>
        <taxon>Metazoa</taxon>
        <taxon>Ecdysozoa</taxon>
        <taxon>Arthropoda</taxon>
        <taxon>Hexapoda</taxon>
        <taxon>Insecta</taxon>
        <taxon>Pterygota</taxon>
        <taxon>Neoptera</taxon>
        <taxon>Endopterygota</taxon>
        <taxon>Lepidoptera</taxon>
        <taxon>Glossata</taxon>
        <taxon>Ditrysia</taxon>
        <taxon>Gelechioidea</taxon>
        <taxon>Gelechiidae</taxon>
        <taxon>Apatetrinae</taxon>
        <taxon>Pectinophora</taxon>
    </lineage>
</organism>
<dbReference type="GO" id="GO:0000981">
    <property type="term" value="F:DNA-binding transcription factor activity, RNA polymerase II-specific"/>
    <property type="evidence" value="ECO:0007669"/>
    <property type="project" value="TreeGrafter"/>
</dbReference>
<evidence type="ECO:0000313" key="11">
    <source>
        <dbReference type="EMBL" id="JAT82786.1"/>
    </source>
</evidence>
<dbReference type="PROSITE" id="PS51915">
    <property type="entry name" value="ZAD"/>
    <property type="match status" value="1"/>
</dbReference>
<dbReference type="OrthoDB" id="6077919at2759"/>
<dbReference type="PROSITE" id="PS00028">
    <property type="entry name" value="ZINC_FINGER_C2H2_1"/>
    <property type="match status" value="4"/>
</dbReference>
<dbReference type="GO" id="GO:0000978">
    <property type="term" value="F:RNA polymerase II cis-regulatory region sequence-specific DNA binding"/>
    <property type="evidence" value="ECO:0007669"/>
    <property type="project" value="TreeGrafter"/>
</dbReference>
<dbReference type="FunFam" id="3.30.160.60:FF:000100">
    <property type="entry name" value="Zinc finger 45-like"/>
    <property type="match status" value="1"/>
</dbReference>
<evidence type="ECO:0000256" key="6">
    <source>
        <dbReference type="ARBA" id="ARBA00023242"/>
    </source>
</evidence>
<feature type="domain" description="C2H2-type" evidence="9">
    <location>
        <begin position="331"/>
        <end position="358"/>
    </location>
</feature>
<dbReference type="EMBL" id="GDQN01008268">
    <property type="protein sequence ID" value="JAT82786.1"/>
    <property type="molecule type" value="Transcribed_RNA"/>
</dbReference>
<dbReference type="InterPro" id="IPR012934">
    <property type="entry name" value="Znf_AD"/>
</dbReference>
<feature type="domain" description="ZAD" evidence="10">
    <location>
        <begin position="5"/>
        <end position="76"/>
    </location>
</feature>
<dbReference type="GO" id="GO:0008270">
    <property type="term" value="F:zinc ion binding"/>
    <property type="evidence" value="ECO:0007669"/>
    <property type="project" value="UniProtKB-UniRule"/>
</dbReference>
<feature type="domain" description="C2H2-type" evidence="9">
    <location>
        <begin position="359"/>
        <end position="386"/>
    </location>
</feature>
<proteinExistence type="predicted"/>
<reference evidence="11" key="1">
    <citation type="submission" date="2015-09" db="EMBL/GenBank/DDBJ databases">
        <title>De novo assembly of Pectinophora gossypiella (Pink Bollworm) gut transcriptome.</title>
        <authorList>
            <person name="Tassone E.E."/>
        </authorList>
    </citation>
    <scope>NUCLEOTIDE SEQUENCE</scope>
</reference>
<evidence type="ECO:0000256" key="1">
    <source>
        <dbReference type="ARBA" id="ARBA00004123"/>
    </source>
</evidence>
<dbReference type="SMART" id="SM00355">
    <property type="entry name" value="ZnF_C2H2"/>
    <property type="match status" value="5"/>
</dbReference>
<gene>
    <name evidence="11" type="ORF">g.9023</name>
</gene>
<evidence type="ECO:0000256" key="5">
    <source>
        <dbReference type="ARBA" id="ARBA00022833"/>
    </source>
</evidence>
<keyword evidence="5 8" id="KW-0862">Zinc</keyword>
<evidence type="ECO:0000256" key="2">
    <source>
        <dbReference type="ARBA" id="ARBA00022723"/>
    </source>
</evidence>
<feature type="binding site" evidence="8">
    <location>
        <position position="10"/>
    </location>
    <ligand>
        <name>Zn(2+)</name>
        <dbReference type="ChEBI" id="CHEBI:29105"/>
    </ligand>
</feature>
<dbReference type="GO" id="GO:0005634">
    <property type="term" value="C:nucleus"/>
    <property type="evidence" value="ECO:0007669"/>
    <property type="project" value="UniProtKB-SubCell"/>
</dbReference>
<dbReference type="Pfam" id="PF00096">
    <property type="entry name" value="zf-C2H2"/>
    <property type="match status" value="2"/>
</dbReference>
<evidence type="ECO:0000259" key="9">
    <source>
        <dbReference type="PROSITE" id="PS50157"/>
    </source>
</evidence>
<dbReference type="AlphaFoldDB" id="A0A1E1W709"/>
<evidence type="ECO:0000256" key="7">
    <source>
        <dbReference type="PROSITE-ProRule" id="PRU00042"/>
    </source>
</evidence>
<evidence type="ECO:0000256" key="3">
    <source>
        <dbReference type="ARBA" id="ARBA00022737"/>
    </source>
</evidence>
<feature type="non-terminal residue" evidence="11">
    <location>
        <position position="413"/>
    </location>
</feature>
<feature type="binding site" evidence="8">
    <location>
        <position position="52"/>
    </location>
    <ligand>
        <name>Zn(2+)</name>
        <dbReference type="ChEBI" id="CHEBI:29105"/>
    </ligand>
</feature>
<dbReference type="InterPro" id="IPR036236">
    <property type="entry name" value="Znf_C2H2_sf"/>
</dbReference>
<evidence type="ECO:0000256" key="8">
    <source>
        <dbReference type="PROSITE-ProRule" id="PRU01263"/>
    </source>
</evidence>
<accession>A0A1E1W709</accession>
<protein>
    <recommendedName>
        <fullName evidence="12">Protein krueppel</fullName>
    </recommendedName>
</protein>
<dbReference type="PANTHER" id="PTHR23226">
    <property type="entry name" value="ZINC FINGER AND SCAN DOMAIN-CONTAINING"/>
    <property type="match status" value="1"/>
</dbReference>
<name>A0A1E1W709_PECGO</name>
<dbReference type="SUPFAM" id="SSF57716">
    <property type="entry name" value="Glucocorticoid receptor-like (DNA-binding domain)"/>
    <property type="match status" value="1"/>
</dbReference>
<keyword evidence="2 8" id="KW-0479">Metal-binding</keyword>
<sequence length="413" mass="49029">MNLFKLCRGCMKELETWEKENLENSIYEMFIFCTKIQSNVEDKLPKIFCSDCRDQIKASYKFITQSLETNITLQNIVSESEAISGDNDNHIKNESSFHFTEKLEVQDNDGYYENCMNDDDDLSSNYCEQDIKLETGIDSQRKPRQIIQRLKNTDGRKVGKCKEIEYVQSTQKTTTDTLMQHNYFDVDKGLNQQTTYCEYEVHDLEEIKTENLEKHLQETEDKPLIRNLRKRKKSNKYLNSIELEDRLICAICNKAYPLGKHGNYWLKKHLKQHSEQQERQLTIKEKRKGLCITENTTEEKRINTCLKCKKSFTSKLWFTKHMKKHAITEVHACPFCTKTFVTYAQWVYHKATHKQDKKHVCNVCDKRFRLRKQLAVHAMTHSNERPFICDKCYMGFKMKHVLINHLRVHEKSK</sequence>
<evidence type="ECO:0008006" key="12">
    <source>
        <dbReference type="Google" id="ProtNLM"/>
    </source>
</evidence>
<feature type="domain" description="C2H2-type" evidence="9">
    <location>
        <begin position="387"/>
        <end position="413"/>
    </location>
</feature>
<dbReference type="PANTHER" id="PTHR23226:SF416">
    <property type="entry name" value="FI01424P"/>
    <property type="match status" value="1"/>
</dbReference>
<feature type="binding site" evidence="8">
    <location>
        <position position="49"/>
    </location>
    <ligand>
        <name>Zn(2+)</name>
        <dbReference type="ChEBI" id="CHEBI:29105"/>
    </ligand>
</feature>
<dbReference type="PROSITE" id="PS50157">
    <property type="entry name" value="ZINC_FINGER_C2H2_2"/>
    <property type="match status" value="3"/>
</dbReference>
<dbReference type="SUPFAM" id="SSF57667">
    <property type="entry name" value="beta-beta-alpha zinc fingers"/>
    <property type="match status" value="2"/>
</dbReference>
<keyword evidence="6" id="KW-0539">Nucleus</keyword>
<dbReference type="InterPro" id="IPR013087">
    <property type="entry name" value="Znf_C2H2_type"/>
</dbReference>